<dbReference type="Gene3D" id="1.20.120.1870">
    <property type="entry name" value="Fic/DOC protein, Fido domain"/>
    <property type="match status" value="1"/>
</dbReference>
<name>A0A316AD10_9ACTN</name>
<keyword evidence="3" id="KW-1185">Reference proteome</keyword>
<dbReference type="InterPro" id="IPR036597">
    <property type="entry name" value="Fido-like_dom_sf"/>
</dbReference>
<dbReference type="SUPFAM" id="SSF140931">
    <property type="entry name" value="Fic-like"/>
    <property type="match status" value="1"/>
</dbReference>
<organism evidence="2 3">
    <name type="scientific">Quadrisphaera granulorum</name>
    <dbReference type="NCBI Taxonomy" id="317664"/>
    <lineage>
        <taxon>Bacteria</taxon>
        <taxon>Bacillati</taxon>
        <taxon>Actinomycetota</taxon>
        <taxon>Actinomycetes</taxon>
        <taxon>Kineosporiales</taxon>
        <taxon>Kineosporiaceae</taxon>
        <taxon>Quadrisphaera</taxon>
    </lineage>
</organism>
<dbReference type="InterPro" id="IPR053737">
    <property type="entry name" value="Type_II_TA_Toxin"/>
</dbReference>
<evidence type="ECO:0000313" key="3">
    <source>
        <dbReference type="Proteomes" id="UP000245469"/>
    </source>
</evidence>
<dbReference type="InterPro" id="IPR006440">
    <property type="entry name" value="Doc"/>
</dbReference>
<feature type="domain" description="Fido" evidence="1">
    <location>
        <begin position="4"/>
        <end position="118"/>
    </location>
</feature>
<dbReference type="AlphaFoldDB" id="A0A316AD10"/>
<dbReference type="Proteomes" id="UP000245469">
    <property type="component" value="Unassembled WGS sequence"/>
</dbReference>
<dbReference type="GO" id="GO:0016301">
    <property type="term" value="F:kinase activity"/>
    <property type="evidence" value="ECO:0007669"/>
    <property type="project" value="InterPro"/>
</dbReference>
<dbReference type="PANTHER" id="PTHR39426:SF1">
    <property type="entry name" value="HOMOLOGY TO DEATH-ON-CURING PROTEIN OF PHAGE P1"/>
    <property type="match status" value="1"/>
</dbReference>
<protein>
    <submittedName>
        <fullName evidence="2">Death-on-curing protein</fullName>
    </submittedName>
</protein>
<dbReference type="InterPro" id="IPR003812">
    <property type="entry name" value="Fido"/>
</dbReference>
<reference evidence="2 3" key="1">
    <citation type="submission" date="2018-03" db="EMBL/GenBank/DDBJ databases">
        <title>Genomic Encyclopedia of Archaeal and Bacterial Type Strains, Phase II (KMG-II): from individual species to whole genera.</title>
        <authorList>
            <person name="Goeker M."/>
        </authorList>
    </citation>
    <scope>NUCLEOTIDE SEQUENCE [LARGE SCALE GENOMIC DNA]</scope>
    <source>
        <strain evidence="2 3">DSM 44889</strain>
    </source>
</reference>
<dbReference type="RefSeq" id="WP_109773130.1">
    <property type="nucleotide sequence ID" value="NZ_QGDQ01000003.1"/>
</dbReference>
<evidence type="ECO:0000259" key="1">
    <source>
        <dbReference type="PROSITE" id="PS51459"/>
    </source>
</evidence>
<dbReference type="PANTHER" id="PTHR39426">
    <property type="entry name" value="HOMOLOGY TO DEATH-ON-CURING PROTEIN OF PHAGE P1"/>
    <property type="match status" value="1"/>
</dbReference>
<dbReference type="PROSITE" id="PS51459">
    <property type="entry name" value="FIDO"/>
    <property type="match status" value="1"/>
</dbReference>
<proteinExistence type="predicted"/>
<dbReference type="EMBL" id="QGDQ01000003">
    <property type="protein sequence ID" value="PWJ55521.1"/>
    <property type="molecule type" value="Genomic_DNA"/>
</dbReference>
<gene>
    <name evidence="2" type="ORF">BXY45_103196</name>
</gene>
<dbReference type="NCBIfam" id="TIGR01550">
    <property type="entry name" value="DOC_P1"/>
    <property type="match status" value="1"/>
</dbReference>
<evidence type="ECO:0000313" key="2">
    <source>
        <dbReference type="EMBL" id="PWJ55521.1"/>
    </source>
</evidence>
<sequence>MDYLTTEDLLEIATGVIDDVQVRDLGLLASAAARPQTTVFGRDAYPDLADKVAALLHSLARNHPLVDGNKRLAWSAARVMCLLNGADLAMPVDDAERMVLAVAAGEMDAAELSVIVRRHLR</sequence>
<dbReference type="OrthoDB" id="9802752at2"/>
<comment type="caution">
    <text evidence="2">The sequence shown here is derived from an EMBL/GenBank/DDBJ whole genome shotgun (WGS) entry which is preliminary data.</text>
</comment>
<accession>A0A316AD10</accession>
<dbReference type="Pfam" id="PF02661">
    <property type="entry name" value="Fic"/>
    <property type="match status" value="1"/>
</dbReference>